<organism evidence="9 10">
    <name type="scientific">Luteibacter yeojuensis</name>
    <dbReference type="NCBI Taxonomy" id="345309"/>
    <lineage>
        <taxon>Bacteria</taxon>
        <taxon>Pseudomonadati</taxon>
        <taxon>Pseudomonadota</taxon>
        <taxon>Gammaproteobacteria</taxon>
        <taxon>Lysobacterales</taxon>
        <taxon>Rhodanobacteraceae</taxon>
        <taxon>Luteibacter</taxon>
    </lineage>
</organism>
<keyword evidence="3 6" id="KW-0731">Sigma factor</keyword>
<dbReference type="PROSITE" id="PS01063">
    <property type="entry name" value="SIGMA70_ECF"/>
    <property type="match status" value="1"/>
</dbReference>
<dbReference type="Pfam" id="PF04542">
    <property type="entry name" value="Sigma70_r2"/>
    <property type="match status" value="1"/>
</dbReference>
<dbReference type="InterPro" id="IPR013325">
    <property type="entry name" value="RNA_pol_sigma_r2"/>
</dbReference>
<dbReference type="EMBL" id="JZRB01000018">
    <property type="protein sequence ID" value="KJV34781.1"/>
    <property type="molecule type" value="Genomic_DNA"/>
</dbReference>
<dbReference type="Pfam" id="PF08281">
    <property type="entry name" value="Sigma70_r4_2"/>
    <property type="match status" value="1"/>
</dbReference>
<dbReference type="InterPro" id="IPR007627">
    <property type="entry name" value="RNA_pol_sigma70_r2"/>
</dbReference>
<evidence type="ECO:0000259" key="8">
    <source>
        <dbReference type="Pfam" id="PF08281"/>
    </source>
</evidence>
<sequence>MASNAPTGHGMDAAYWASIMRGVARRRDVEAFMVVFDHFGPRLKRYLTGLRAPDAVAEELVQDAMLRAWQRAEEFDPTRATLSTWLFRIARNLHIDKVRRDGHWTAAVEGVDALVEPVLEGRACAGEALVDEARLRRAIGSLPPAQARMIRMAYLESMTHVEIAKALGIPLGTVKSTLRRTFMHLQTSLQDTR</sequence>
<dbReference type="GO" id="GO:0003677">
    <property type="term" value="F:DNA binding"/>
    <property type="evidence" value="ECO:0007669"/>
    <property type="project" value="UniProtKB-KW"/>
</dbReference>
<dbReference type="InterPro" id="IPR013249">
    <property type="entry name" value="RNA_pol_sigma70_r4_t2"/>
</dbReference>
<keyword evidence="5 6" id="KW-0804">Transcription</keyword>
<dbReference type="InterPro" id="IPR014284">
    <property type="entry name" value="RNA_pol_sigma-70_dom"/>
</dbReference>
<gene>
    <name evidence="9" type="ORF">VI08_09340</name>
</gene>
<evidence type="ECO:0000313" key="9">
    <source>
        <dbReference type="EMBL" id="KJV34781.1"/>
    </source>
</evidence>
<dbReference type="InterPro" id="IPR000838">
    <property type="entry name" value="RNA_pol_sigma70_ECF_CS"/>
</dbReference>
<comment type="similarity">
    <text evidence="1 6">Belongs to the sigma-70 factor family. ECF subfamily.</text>
</comment>
<dbReference type="PANTHER" id="PTHR43133:SF62">
    <property type="entry name" value="RNA POLYMERASE SIGMA FACTOR SIGZ"/>
    <property type="match status" value="1"/>
</dbReference>
<dbReference type="GO" id="GO:0016987">
    <property type="term" value="F:sigma factor activity"/>
    <property type="evidence" value="ECO:0007669"/>
    <property type="project" value="UniProtKB-KW"/>
</dbReference>
<dbReference type="SUPFAM" id="SSF88659">
    <property type="entry name" value="Sigma3 and sigma4 domains of RNA polymerase sigma factors"/>
    <property type="match status" value="1"/>
</dbReference>
<dbReference type="PANTHER" id="PTHR43133">
    <property type="entry name" value="RNA POLYMERASE ECF-TYPE SIGMA FACTO"/>
    <property type="match status" value="1"/>
</dbReference>
<dbReference type="InterPro" id="IPR039425">
    <property type="entry name" value="RNA_pol_sigma-70-like"/>
</dbReference>
<dbReference type="Gene3D" id="1.10.1740.10">
    <property type="match status" value="1"/>
</dbReference>
<dbReference type="AlphaFoldDB" id="A0A0F3KUE0"/>
<dbReference type="SUPFAM" id="SSF88946">
    <property type="entry name" value="Sigma2 domain of RNA polymerase sigma factors"/>
    <property type="match status" value="1"/>
</dbReference>
<evidence type="ECO:0000256" key="6">
    <source>
        <dbReference type="RuleBase" id="RU000716"/>
    </source>
</evidence>
<keyword evidence="4 6" id="KW-0238">DNA-binding</keyword>
<evidence type="ECO:0000256" key="2">
    <source>
        <dbReference type="ARBA" id="ARBA00023015"/>
    </source>
</evidence>
<dbReference type="NCBIfam" id="TIGR02937">
    <property type="entry name" value="sigma70-ECF"/>
    <property type="match status" value="1"/>
</dbReference>
<evidence type="ECO:0000259" key="7">
    <source>
        <dbReference type="Pfam" id="PF04542"/>
    </source>
</evidence>
<evidence type="ECO:0000313" key="10">
    <source>
        <dbReference type="Proteomes" id="UP000033651"/>
    </source>
</evidence>
<name>A0A0F3KUE0_9GAMM</name>
<reference evidence="9 10" key="1">
    <citation type="submission" date="2015-03" db="EMBL/GenBank/DDBJ databases">
        <title>Draft genome sequence of Luteibacter yeojuensis strain SU11.</title>
        <authorList>
            <person name="Sulaiman J."/>
            <person name="Priya K."/>
            <person name="Chan K.-G."/>
        </authorList>
    </citation>
    <scope>NUCLEOTIDE SEQUENCE [LARGE SCALE GENOMIC DNA]</scope>
    <source>
        <strain evidence="9 10">SU11</strain>
    </source>
</reference>
<feature type="domain" description="RNA polymerase sigma-70 region 2" evidence="7">
    <location>
        <begin position="36"/>
        <end position="101"/>
    </location>
</feature>
<keyword evidence="10" id="KW-1185">Reference proteome</keyword>
<dbReference type="CDD" id="cd06171">
    <property type="entry name" value="Sigma70_r4"/>
    <property type="match status" value="1"/>
</dbReference>
<evidence type="ECO:0000256" key="5">
    <source>
        <dbReference type="ARBA" id="ARBA00023163"/>
    </source>
</evidence>
<comment type="caution">
    <text evidence="9">The sequence shown here is derived from an EMBL/GenBank/DDBJ whole genome shotgun (WGS) entry which is preliminary data.</text>
</comment>
<proteinExistence type="inferred from homology"/>
<dbReference type="GO" id="GO:0006352">
    <property type="term" value="P:DNA-templated transcription initiation"/>
    <property type="evidence" value="ECO:0007669"/>
    <property type="project" value="InterPro"/>
</dbReference>
<dbReference type="Gene3D" id="1.10.10.10">
    <property type="entry name" value="Winged helix-like DNA-binding domain superfamily/Winged helix DNA-binding domain"/>
    <property type="match status" value="1"/>
</dbReference>
<evidence type="ECO:0000256" key="3">
    <source>
        <dbReference type="ARBA" id="ARBA00023082"/>
    </source>
</evidence>
<dbReference type="InterPro" id="IPR036388">
    <property type="entry name" value="WH-like_DNA-bd_sf"/>
</dbReference>
<dbReference type="Proteomes" id="UP000033651">
    <property type="component" value="Unassembled WGS sequence"/>
</dbReference>
<feature type="domain" description="RNA polymerase sigma factor 70 region 4 type 2" evidence="8">
    <location>
        <begin position="134"/>
        <end position="185"/>
    </location>
</feature>
<accession>A0A0F3KUE0</accession>
<dbReference type="PATRIC" id="fig|345309.4.peg.1097"/>
<keyword evidence="2 6" id="KW-0805">Transcription regulation</keyword>
<dbReference type="InterPro" id="IPR013324">
    <property type="entry name" value="RNA_pol_sigma_r3/r4-like"/>
</dbReference>
<evidence type="ECO:0000256" key="1">
    <source>
        <dbReference type="ARBA" id="ARBA00010641"/>
    </source>
</evidence>
<protein>
    <recommendedName>
        <fullName evidence="6">RNA polymerase sigma factor</fullName>
    </recommendedName>
</protein>
<evidence type="ECO:0000256" key="4">
    <source>
        <dbReference type="ARBA" id="ARBA00023125"/>
    </source>
</evidence>